<evidence type="ECO:0000259" key="5">
    <source>
        <dbReference type="PROSITE" id="PS50931"/>
    </source>
</evidence>
<dbReference type="InterPro" id="IPR036388">
    <property type="entry name" value="WH-like_DNA-bd_sf"/>
</dbReference>
<accession>A0A3B0RLC3</accession>
<dbReference type="Pfam" id="PF00126">
    <property type="entry name" value="HTH_1"/>
    <property type="match status" value="1"/>
</dbReference>
<feature type="domain" description="HTH lysR-type" evidence="5">
    <location>
        <begin position="1"/>
        <end position="58"/>
    </location>
</feature>
<reference evidence="6" key="1">
    <citation type="submission" date="2018-06" db="EMBL/GenBank/DDBJ databases">
        <authorList>
            <person name="Zhirakovskaya E."/>
        </authorList>
    </citation>
    <scope>NUCLEOTIDE SEQUENCE</scope>
</reference>
<dbReference type="PROSITE" id="PS50931">
    <property type="entry name" value="HTH_LYSR"/>
    <property type="match status" value="1"/>
</dbReference>
<organism evidence="6">
    <name type="scientific">hydrothermal vent metagenome</name>
    <dbReference type="NCBI Taxonomy" id="652676"/>
    <lineage>
        <taxon>unclassified sequences</taxon>
        <taxon>metagenomes</taxon>
        <taxon>ecological metagenomes</taxon>
    </lineage>
</organism>
<comment type="similarity">
    <text evidence="1">Belongs to the LysR transcriptional regulatory family.</text>
</comment>
<keyword evidence="3" id="KW-0238">DNA-binding</keyword>
<dbReference type="AlphaFoldDB" id="A0A3B0RLC3"/>
<evidence type="ECO:0000313" key="6">
    <source>
        <dbReference type="EMBL" id="VAV94344.1"/>
    </source>
</evidence>
<dbReference type="PANTHER" id="PTHR30427:SF1">
    <property type="entry name" value="TRANSCRIPTIONAL ACTIVATOR PROTEIN LYSR"/>
    <property type="match status" value="1"/>
</dbReference>
<evidence type="ECO:0000256" key="1">
    <source>
        <dbReference type="ARBA" id="ARBA00009437"/>
    </source>
</evidence>
<proteinExistence type="inferred from homology"/>
<sequence length="299" mass="33213">MHMKQIEVFHAVYSSGSVSNAAKLLNVSQPAVSKTLQRTEDQLGFLLFKRVKGKLVPTDEARTLYGEVSHVYKQILSLQKKARNLKAGSAGHIRLSVMPSMGLNVLPLAIARFLGDYPDVTFDIQTRHYEDMVRALYEHEIDVGLAFSPSNHVGLASYGFGEGEFVCVYQQGELDESRDRVDLSELGGKNIISIKDSGPLSDILFKRILQAGITSNSTITVQTYYIAKNLVGYGMGMVIVDQLTAMSDGPGETFYKGFTSPIKYSVAGLYAENYPLSNVCRHFLEYFTTVYEEFSQTVK</sequence>
<dbReference type="InterPro" id="IPR000847">
    <property type="entry name" value="LysR_HTH_N"/>
</dbReference>
<dbReference type="EMBL" id="UOEJ01000056">
    <property type="protein sequence ID" value="VAV94344.1"/>
    <property type="molecule type" value="Genomic_DNA"/>
</dbReference>
<dbReference type="SUPFAM" id="SSF53850">
    <property type="entry name" value="Periplasmic binding protein-like II"/>
    <property type="match status" value="1"/>
</dbReference>
<name>A0A3B0RLC3_9ZZZZ</name>
<dbReference type="SUPFAM" id="SSF46785">
    <property type="entry name" value="Winged helix' DNA-binding domain"/>
    <property type="match status" value="1"/>
</dbReference>
<dbReference type="GO" id="GO:0003700">
    <property type="term" value="F:DNA-binding transcription factor activity"/>
    <property type="evidence" value="ECO:0007669"/>
    <property type="project" value="InterPro"/>
</dbReference>
<keyword evidence="4" id="KW-0804">Transcription</keyword>
<evidence type="ECO:0000256" key="3">
    <source>
        <dbReference type="ARBA" id="ARBA00023125"/>
    </source>
</evidence>
<dbReference type="Pfam" id="PF03466">
    <property type="entry name" value="LysR_substrate"/>
    <property type="match status" value="1"/>
</dbReference>
<evidence type="ECO:0000256" key="4">
    <source>
        <dbReference type="ARBA" id="ARBA00023163"/>
    </source>
</evidence>
<dbReference type="GO" id="GO:0043565">
    <property type="term" value="F:sequence-specific DNA binding"/>
    <property type="evidence" value="ECO:0007669"/>
    <property type="project" value="TreeGrafter"/>
</dbReference>
<gene>
    <name evidence="6" type="ORF">MNBD_ALPHA01-251</name>
</gene>
<dbReference type="GO" id="GO:0010628">
    <property type="term" value="P:positive regulation of gene expression"/>
    <property type="evidence" value="ECO:0007669"/>
    <property type="project" value="TreeGrafter"/>
</dbReference>
<dbReference type="PANTHER" id="PTHR30427">
    <property type="entry name" value="TRANSCRIPTIONAL ACTIVATOR PROTEIN LYSR"/>
    <property type="match status" value="1"/>
</dbReference>
<evidence type="ECO:0000256" key="2">
    <source>
        <dbReference type="ARBA" id="ARBA00023015"/>
    </source>
</evidence>
<dbReference type="InterPro" id="IPR036390">
    <property type="entry name" value="WH_DNA-bd_sf"/>
</dbReference>
<dbReference type="InterPro" id="IPR005119">
    <property type="entry name" value="LysR_subst-bd"/>
</dbReference>
<dbReference type="Gene3D" id="3.40.190.290">
    <property type="match status" value="1"/>
</dbReference>
<dbReference type="PRINTS" id="PR00039">
    <property type="entry name" value="HTHLYSR"/>
</dbReference>
<keyword evidence="2" id="KW-0805">Transcription regulation</keyword>
<protein>
    <submittedName>
        <fullName evidence="6">Transcriptional regulator, LysR family</fullName>
    </submittedName>
</protein>
<dbReference type="Gene3D" id="1.10.10.10">
    <property type="entry name" value="Winged helix-like DNA-binding domain superfamily/Winged helix DNA-binding domain"/>
    <property type="match status" value="1"/>
</dbReference>